<dbReference type="Gene3D" id="1.20.1050.10">
    <property type="match status" value="1"/>
</dbReference>
<dbReference type="GO" id="GO:0004364">
    <property type="term" value="F:glutathione transferase activity"/>
    <property type="evidence" value="ECO:0007669"/>
    <property type="project" value="TreeGrafter"/>
</dbReference>
<dbReference type="PROSITE" id="PS50405">
    <property type="entry name" value="GST_CTER"/>
    <property type="match status" value="1"/>
</dbReference>
<dbReference type="InterPro" id="IPR010987">
    <property type="entry name" value="Glutathione-S-Trfase_C-like"/>
</dbReference>
<dbReference type="CDD" id="cd00570">
    <property type="entry name" value="GST_N_family"/>
    <property type="match status" value="1"/>
</dbReference>
<dbReference type="Pfam" id="PF00043">
    <property type="entry name" value="GST_C"/>
    <property type="match status" value="1"/>
</dbReference>
<comment type="subunit">
    <text evidence="1">Homodimer.</text>
</comment>
<dbReference type="Gene3D" id="3.40.30.10">
    <property type="entry name" value="Glutaredoxin"/>
    <property type="match status" value="1"/>
</dbReference>
<dbReference type="EMBL" id="CP157942">
    <property type="protein sequence ID" value="XBS66760.1"/>
    <property type="molecule type" value="Genomic_DNA"/>
</dbReference>
<reference evidence="4" key="1">
    <citation type="submission" date="2024-06" db="EMBL/GenBank/DDBJ databases">
        <authorList>
            <person name="Dussert Y."/>
            <person name="Peccoud J."/>
            <person name="Pigeault R."/>
        </authorList>
    </citation>
    <scope>NUCLEOTIDE SEQUENCE</scope>
    <source>
        <strain evidence="4">WArc</strain>
    </source>
</reference>
<dbReference type="GO" id="GO:0006749">
    <property type="term" value="P:glutathione metabolic process"/>
    <property type="evidence" value="ECO:0007669"/>
    <property type="project" value="TreeGrafter"/>
</dbReference>
<dbReference type="Pfam" id="PF13417">
    <property type="entry name" value="GST_N_3"/>
    <property type="match status" value="1"/>
</dbReference>
<dbReference type="SFLD" id="SFLDS00019">
    <property type="entry name" value="Glutathione_Transferase_(cytos"/>
    <property type="match status" value="1"/>
</dbReference>
<dbReference type="CDD" id="cd00299">
    <property type="entry name" value="GST_C_family"/>
    <property type="match status" value="1"/>
</dbReference>
<sequence>MILYHFPLCPFSRKVRALLKEKKLSCDLVYENPWEKRNEFMKINPTGQVPVLMDNNLIIADSNAICEYLEETYSSNIKLLDSSTVIKSKTRALINWFDNKFYNEVTKYVINEKVIINRSPDSRFLHAAQHNLSYHIEYIEYLISKNIWLATDKFTLADITLASHISIIDYVNSFPWEKSKILKEWYSIVKSRPCFREILLERVFGLTPPKHYADLDF</sequence>
<dbReference type="PANTHER" id="PTHR43969">
    <property type="entry name" value="GLUTATHIONE S TRANSFERASE D10, ISOFORM A-RELATED"/>
    <property type="match status" value="1"/>
</dbReference>
<protein>
    <submittedName>
        <fullName evidence="4">Glutathione S-transferase family protein</fullName>
    </submittedName>
</protein>
<dbReference type="RefSeq" id="WP_047759582.1">
    <property type="nucleotide sequence ID" value="NZ_CP157942.1"/>
</dbReference>
<feature type="domain" description="GST N-terminal" evidence="2">
    <location>
        <begin position="1"/>
        <end position="77"/>
    </location>
</feature>
<evidence type="ECO:0000256" key="1">
    <source>
        <dbReference type="ARBA" id="ARBA00011738"/>
    </source>
</evidence>
<gene>
    <name evidence="4" type="ORF">ABLO99_05990</name>
</gene>
<dbReference type="InterPro" id="IPR004045">
    <property type="entry name" value="Glutathione_S-Trfase_N"/>
</dbReference>
<organism evidence="4">
    <name type="scientific">Wolbachia endosymbiont of Armadillidium arcangelii</name>
    <dbReference type="NCBI Taxonomy" id="3158571"/>
    <lineage>
        <taxon>Bacteria</taxon>
        <taxon>Pseudomonadati</taxon>
        <taxon>Pseudomonadota</taxon>
        <taxon>Alphaproteobacteria</taxon>
        <taxon>Rickettsiales</taxon>
        <taxon>Anaplasmataceae</taxon>
        <taxon>Wolbachieae</taxon>
        <taxon>Wolbachia</taxon>
    </lineage>
</organism>
<evidence type="ECO:0000259" key="2">
    <source>
        <dbReference type="PROSITE" id="PS50404"/>
    </source>
</evidence>
<dbReference type="PROSITE" id="PS51354">
    <property type="entry name" value="GLUTAREDOXIN_2"/>
    <property type="match status" value="1"/>
</dbReference>
<dbReference type="AlphaFoldDB" id="A0AAU7Q1B9"/>
<dbReference type="PANTHER" id="PTHR43969:SF9">
    <property type="entry name" value="GLUTATHIONE S TRANSFERASE D10, ISOFORM A-RELATED"/>
    <property type="match status" value="1"/>
</dbReference>
<dbReference type="PROSITE" id="PS50404">
    <property type="entry name" value="GST_NTER"/>
    <property type="match status" value="1"/>
</dbReference>
<name>A0AAU7Q1B9_9RICK</name>
<feature type="domain" description="GST C-terminal" evidence="3">
    <location>
        <begin position="83"/>
        <end position="209"/>
    </location>
</feature>
<evidence type="ECO:0000313" key="4">
    <source>
        <dbReference type="EMBL" id="XBS66760.1"/>
    </source>
</evidence>
<accession>A0AAU7Q1B9</accession>
<proteinExistence type="predicted"/>
<dbReference type="InterPro" id="IPR040079">
    <property type="entry name" value="Glutathione_S-Trfase"/>
</dbReference>
<dbReference type="SUPFAM" id="SSF47616">
    <property type="entry name" value="GST C-terminal domain-like"/>
    <property type="match status" value="1"/>
</dbReference>
<dbReference type="InterPro" id="IPR004046">
    <property type="entry name" value="GST_C"/>
</dbReference>
<evidence type="ECO:0000259" key="3">
    <source>
        <dbReference type="PROSITE" id="PS50405"/>
    </source>
</evidence>
<dbReference type="InterPro" id="IPR036249">
    <property type="entry name" value="Thioredoxin-like_sf"/>
</dbReference>
<dbReference type="SUPFAM" id="SSF52833">
    <property type="entry name" value="Thioredoxin-like"/>
    <property type="match status" value="1"/>
</dbReference>
<dbReference type="InterPro" id="IPR036282">
    <property type="entry name" value="Glutathione-S-Trfase_C_sf"/>
</dbReference>
<dbReference type="SFLD" id="SFLDG00358">
    <property type="entry name" value="Main_(cytGST)"/>
    <property type="match status" value="1"/>
</dbReference>